<evidence type="ECO:0000259" key="1">
    <source>
        <dbReference type="PROSITE" id="PS50106"/>
    </source>
</evidence>
<dbReference type="PROSITE" id="PS50106">
    <property type="entry name" value="PDZ"/>
    <property type="match status" value="1"/>
</dbReference>
<dbReference type="AlphaFoldDB" id="A0A812P7J7"/>
<dbReference type="OrthoDB" id="2157866at2759"/>
<name>A0A812P7J7_9DINO</name>
<feature type="domain" description="PDZ" evidence="1">
    <location>
        <begin position="249"/>
        <end position="315"/>
    </location>
</feature>
<feature type="non-terminal residue" evidence="2">
    <location>
        <position position="395"/>
    </location>
</feature>
<gene>
    <name evidence="2" type="ORF">SNEC2469_LOCUS8868</name>
</gene>
<organism evidence="2 3">
    <name type="scientific">Symbiodinium necroappetens</name>
    <dbReference type="NCBI Taxonomy" id="1628268"/>
    <lineage>
        <taxon>Eukaryota</taxon>
        <taxon>Sar</taxon>
        <taxon>Alveolata</taxon>
        <taxon>Dinophyceae</taxon>
        <taxon>Suessiales</taxon>
        <taxon>Symbiodiniaceae</taxon>
        <taxon>Symbiodinium</taxon>
    </lineage>
</organism>
<dbReference type="Gene3D" id="2.30.42.10">
    <property type="match status" value="2"/>
</dbReference>
<accession>A0A812P7J7</accession>
<evidence type="ECO:0000313" key="2">
    <source>
        <dbReference type="EMBL" id="CAE7343338.1"/>
    </source>
</evidence>
<evidence type="ECO:0000313" key="3">
    <source>
        <dbReference type="Proteomes" id="UP000601435"/>
    </source>
</evidence>
<protein>
    <recommendedName>
        <fullName evidence="1">PDZ domain-containing protein</fullName>
    </recommendedName>
</protein>
<proteinExistence type="predicted"/>
<keyword evidence="3" id="KW-1185">Reference proteome</keyword>
<reference evidence="2" key="1">
    <citation type="submission" date="2021-02" db="EMBL/GenBank/DDBJ databases">
        <authorList>
            <person name="Dougan E. K."/>
            <person name="Rhodes N."/>
            <person name="Thang M."/>
            <person name="Chan C."/>
        </authorList>
    </citation>
    <scope>NUCLEOTIDE SEQUENCE</scope>
</reference>
<comment type="caution">
    <text evidence="2">The sequence shown here is derived from an EMBL/GenBank/DDBJ whole genome shotgun (WGS) entry which is preliminary data.</text>
</comment>
<dbReference type="Proteomes" id="UP000601435">
    <property type="component" value="Unassembled WGS sequence"/>
</dbReference>
<dbReference type="InterPro" id="IPR001478">
    <property type="entry name" value="PDZ"/>
</dbReference>
<dbReference type="EMBL" id="CAJNJA010014483">
    <property type="protein sequence ID" value="CAE7343338.1"/>
    <property type="molecule type" value="Genomic_DNA"/>
</dbReference>
<sequence>MGDSVWKFGEEVGMTTLSTMSKYIFRRQGGESYKERMYPNLTLADVGVREGDTVEFAGDFDPVEVGMPTLTTSIRSQGGYVFRRQGGEAYRERLYPHLTLADVGVREGDTVEFTDVLLMMTLSDIAAPAQKIIQADAGEGDHPGQGPRELLGSVGFGLSSSEAELQDAEAGPEVQKSFKSLPPEPVVVQTVAPATWGSDRGIQGGQQIVAINGLDVATMRQQEFRAALEARPLTLRFRISDDPEEEPLQAAVASSDVDKLGMSFQSLPPEPVIVNKVATGGWAESVGFLGGEEIIVVNGESTIAMSSEDFKAALRVRPLVLRFQQPAEEEDEQDDLVQEVEVGPEVSKIGLSFHNLPPEPVVVNKVAAGTWAESVGFIGGEEILALNDEDVASMT</sequence>
<dbReference type="SUPFAM" id="SSF50156">
    <property type="entry name" value="PDZ domain-like"/>
    <property type="match status" value="3"/>
</dbReference>
<dbReference type="InterPro" id="IPR036034">
    <property type="entry name" value="PDZ_sf"/>
</dbReference>
<dbReference type="SMART" id="SM00228">
    <property type="entry name" value="PDZ"/>
    <property type="match status" value="2"/>
</dbReference>